<keyword evidence="4 8" id="KW-0812">Transmembrane</keyword>
<evidence type="ECO:0000256" key="8">
    <source>
        <dbReference type="PROSITE-ProRule" id="PRU00282"/>
    </source>
</evidence>
<comment type="subcellular location">
    <subcellularLocation>
        <location evidence="1">Membrane</location>
        <topology evidence="1">Multi-pass membrane protein</topology>
    </subcellularLocation>
</comment>
<sequence length="148" mass="16201">MSLTIPTNNVALIPSLVGVSHVAIQFPVYEKIKQYMAKVGDKSVDQLSPGEVAVASSISKVIASVSTYPHEVVRSKLQEQGQVRNAKAKYSGVIDCAKKVFRNEGVPGFYRGCATNLLRTTPSAVITFTSYEMIHRFLVQVLSPEKEN</sequence>
<dbReference type="Pfam" id="PF00153">
    <property type="entry name" value="Mito_carr"/>
    <property type="match status" value="1"/>
</dbReference>
<dbReference type="SUPFAM" id="SSF103506">
    <property type="entry name" value="Mitochondrial carrier"/>
    <property type="match status" value="1"/>
</dbReference>
<dbReference type="InterPro" id="IPR044712">
    <property type="entry name" value="SLC25A32-like"/>
</dbReference>
<evidence type="ECO:0000256" key="3">
    <source>
        <dbReference type="ARBA" id="ARBA00022448"/>
    </source>
</evidence>
<protein>
    <submittedName>
        <fullName evidence="10">Uncharacterized protein</fullName>
    </submittedName>
</protein>
<reference evidence="10 11" key="1">
    <citation type="submission" date="2021-03" db="EMBL/GenBank/DDBJ databases">
        <authorList>
            <person name="King G.J."/>
            <person name="Bancroft I."/>
            <person name="Baten A."/>
            <person name="Bloomfield J."/>
            <person name="Borpatragohain P."/>
            <person name="He Z."/>
            <person name="Irish N."/>
            <person name="Irwin J."/>
            <person name="Liu K."/>
            <person name="Mauleon R.P."/>
            <person name="Moore J."/>
            <person name="Morris R."/>
            <person name="Ostergaard L."/>
            <person name="Wang B."/>
            <person name="Wells R."/>
        </authorList>
    </citation>
    <scope>NUCLEOTIDE SEQUENCE [LARGE SCALE GENOMIC DNA]</scope>
    <source>
        <strain evidence="10">R-o-18</strain>
        <tissue evidence="10">Leaf</tissue>
    </source>
</reference>
<gene>
    <name evidence="10" type="primary">A07g508200.1_BraROA</name>
    <name evidence="10" type="ORF">IGI04_028428</name>
</gene>
<dbReference type="PANTHER" id="PTHR45683">
    <property type="entry name" value="MITOCHONDRIAL NICOTINAMIDE ADENINE DINUCLEOTIDE TRANSPORTER 1-RELATED-RELATED"/>
    <property type="match status" value="1"/>
</dbReference>
<evidence type="ECO:0000256" key="6">
    <source>
        <dbReference type="ARBA" id="ARBA00022989"/>
    </source>
</evidence>
<comment type="caution">
    <text evidence="10">The sequence shown here is derived from an EMBL/GenBank/DDBJ whole genome shotgun (WGS) entry which is preliminary data.</text>
</comment>
<keyword evidence="7 8" id="KW-0472">Membrane</keyword>
<keyword evidence="6" id="KW-1133">Transmembrane helix</keyword>
<evidence type="ECO:0000256" key="7">
    <source>
        <dbReference type="ARBA" id="ARBA00023136"/>
    </source>
</evidence>
<dbReference type="InterPro" id="IPR018108">
    <property type="entry name" value="MCP_transmembrane"/>
</dbReference>
<dbReference type="PROSITE" id="PS50920">
    <property type="entry name" value="SOLCAR"/>
    <property type="match status" value="1"/>
</dbReference>
<organism evidence="10 11">
    <name type="scientific">Brassica rapa subsp. trilocularis</name>
    <dbReference type="NCBI Taxonomy" id="1813537"/>
    <lineage>
        <taxon>Eukaryota</taxon>
        <taxon>Viridiplantae</taxon>
        <taxon>Streptophyta</taxon>
        <taxon>Embryophyta</taxon>
        <taxon>Tracheophyta</taxon>
        <taxon>Spermatophyta</taxon>
        <taxon>Magnoliopsida</taxon>
        <taxon>eudicotyledons</taxon>
        <taxon>Gunneridae</taxon>
        <taxon>Pentapetalae</taxon>
        <taxon>rosids</taxon>
        <taxon>malvids</taxon>
        <taxon>Brassicales</taxon>
        <taxon>Brassicaceae</taxon>
        <taxon>Brassiceae</taxon>
        <taxon>Brassica</taxon>
    </lineage>
</organism>
<dbReference type="InterPro" id="IPR023395">
    <property type="entry name" value="MCP_dom_sf"/>
</dbReference>
<evidence type="ECO:0000256" key="1">
    <source>
        <dbReference type="ARBA" id="ARBA00004141"/>
    </source>
</evidence>
<name>A0ABQ7L5R5_BRACM</name>
<evidence type="ECO:0000313" key="10">
    <source>
        <dbReference type="EMBL" id="KAG5380586.1"/>
    </source>
</evidence>
<dbReference type="Proteomes" id="UP000823674">
    <property type="component" value="Chromosome A07"/>
</dbReference>
<evidence type="ECO:0000256" key="4">
    <source>
        <dbReference type="ARBA" id="ARBA00022692"/>
    </source>
</evidence>
<evidence type="ECO:0000256" key="5">
    <source>
        <dbReference type="ARBA" id="ARBA00022737"/>
    </source>
</evidence>
<keyword evidence="3 9" id="KW-0813">Transport</keyword>
<keyword evidence="5" id="KW-0677">Repeat</keyword>
<dbReference type="Gene3D" id="1.50.40.10">
    <property type="entry name" value="Mitochondrial carrier domain"/>
    <property type="match status" value="1"/>
</dbReference>
<evidence type="ECO:0000256" key="2">
    <source>
        <dbReference type="ARBA" id="ARBA00006375"/>
    </source>
</evidence>
<evidence type="ECO:0000313" key="11">
    <source>
        <dbReference type="Proteomes" id="UP000823674"/>
    </source>
</evidence>
<keyword evidence="11" id="KW-1185">Reference proteome</keyword>
<evidence type="ECO:0000256" key="9">
    <source>
        <dbReference type="RuleBase" id="RU000488"/>
    </source>
</evidence>
<proteinExistence type="inferred from homology"/>
<comment type="similarity">
    <text evidence="2 9">Belongs to the mitochondrial carrier (TC 2.A.29) family.</text>
</comment>
<feature type="repeat" description="Solcar" evidence="8">
    <location>
        <begin position="47"/>
        <end position="137"/>
    </location>
</feature>
<dbReference type="EMBL" id="JADBGQ010000009">
    <property type="protein sequence ID" value="KAG5380586.1"/>
    <property type="molecule type" value="Genomic_DNA"/>
</dbReference>
<accession>A0ABQ7L5R5</accession>